<dbReference type="InterPro" id="IPR027417">
    <property type="entry name" value="P-loop_NTPase"/>
</dbReference>
<accession>A0A0F8WF69</accession>
<gene>
    <name evidence="1" type="ORF">LCGC14_3076930</name>
</gene>
<organism evidence="1">
    <name type="scientific">marine sediment metagenome</name>
    <dbReference type="NCBI Taxonomy" id="412755"/>
    <lineage>
        <taxon>unclassified sequences</taxon>
        <taxon>metagenomes</taxon>
        <taxon>ecological metagenomes</taxon>
    </lineage>
</organism>
<dbReference type="AlphaFoldDB" id="A0A0F8WF69"/>
<name>A0A0F8WF69_9ZZZZ</name>
<reference evidence="1" key="1">
    <citation type="journal article" date="2015" name="Nature">
        <title>Complex archaea that bridge the gap between prokaryotes and eukaryotes.</title>
        <authorList>
            <person name="Spang A."/>
            <person name="Saw J.H."/>
            <person name="Jorgensen S.L."/>
            <person name="Zaremba-Niedzwiedzka K."/>
            <person name="Martijn J."/>
            <person name="Lind A.E."/>
            <person name="van Eijk R."/>
            <person name="Schleper C."/>
            <person name="Guy L."/>
            <person name="Ettema T.J."/>
        </authorList>
    </citation>
    <scope>NUCLEOTIDE SEQUENCE</scope>
</reference>
<evidence type="ECO:0008006" key="2">
    <source>
        <dbReference type="Google" id="ProtNLM"/>
    </source>
</evidence>
<dbReference type="EMBL" id="LAZR01065610">
    <property type="protein sequence ID" value="KKK55203.1"/>
    <property type="molecule type" value="Genomic_DNA"/>
</dbReference>
<feature type="non-terminal residue" evidence="1">
    <location>
        <position position="49"/>
    </location>
</feature>
<evidence type="ECO:0000313" key="1">
    <source>
        <dbReference type="EMBL" id="KKK55203.1"/>
    </source>
</evidence>
<comment type="caution">
    <text evidence="1">The sequence shown here is derived from an EMBL/GenBank/DDBJ whole genome shotgun (WGS) entry which is preliminary data.</text>
</comment>
<dbReference type="SUPFAM" id="SSF52540">
    <property type="entry name" value="P-loop containing nucleoside triphosphate hydrolases"/>
    <property type="match status" value="1"/>
</dbReference>
<protein>
    <recommendedName>
        <fullName evidence="2">ABC transporter domain-containing protein</fullName>
    </recommendedName>
</protein>
<proteinExistence type="predicted"/>
<sequence length="49" mass="5589">MRHLDKDSGRKPLSLNPLIKIQGLTKRYGNLTVVDNLNLDIHRSCFALL</sequence>